<feature type="transmembrane region" description="Helical" evidence="6">
    <location>
        <begin position="334"/>
        <end position="352"/>
    </location>
</feature>
<feature type="transmembrane region" description="Helical" evidence="6">
    <location>
        <begin position="364"/>
        <end position="384"/>
    </location>
</feature>
<organism evidence="7 8">
    <name type="scientific">Enterococcus rotai</name>
    <dbReference type="NCBI Taxonomy" id="118060"/>
    <lineage>
        <taxon>Bacteria</taxon>
        <taxon>Bacillati</taxon>
        <taxon>Bacillota</taxon>
        <taxon>Bacilli</taxon>
        <taxon>Lactobacillales</taxon>
        <taxon>Enterococcaceae</taxon>
        <taxon>Enterococcus</taxon>
    </lineage>
</organism>
<feature type="transmembrane region" description="Helical" evidence="6">
    <location>
        <begin position="84"/>
        <end position="107"/>
    </location>
</feature>
<dbReference type="EMBL" id="CP013655">
    <property type="protein sequence ID" value="ALS35886.1"/>
    <property type="molecule type" value="Genomic_DNA"/>
</dbReference>
<evidence type="ECO:0000256" key="1">
    <source>
        <dbReference type="ARBA" id="ARBA00004651"/>
    </source>
</evidence>
<dbReference type="STRING" id="118060.ATZ35_01565"/>
<sequence length="420" mass="48241">MNSFFRKLREKGFFYIFGASTLNKIIQFCSGIFLVRLISKNDFGIYSQAQNIVNIFVLFIGLGTNYALMQFGSEAKNVKERNSFFNFSFKIAVPFNLIISGLILCYAYRANEVGTELKIVLVCMSLLPMFIYLFECLQIYFRTSLLNLEFSKLSTINTMLIFLLAVTGAISIGIFGIIFASYLAYFVSIGIGIYWLRKKKVLSNKSVMLDRKTKKEFFSYSITLMFSNSISSLVYLIDIFLIGYLIKDNQILANYKAATIIPFALNFIPISIMTFVYPYFAKNRENRKWVLKMYKKLQLSLVLFNFIMMIVLVAFAPLIIRILFGNSYLDSTSYFRVLSVSYFIAASFRIPAGNVLAMMKKIKFLFIANLIVGVANIGLDYYLIQNYSAIGASISTLTIIVVTSIIYNVYLYLFLWRKRK</sequence>
<feature type="transmembrane region" description="Helical" evidence="6">
    <location>
        <begin position="153"/>
        <end position="172"/>
    </location>
</feature>
<evidence type="ECO:0000256" key="3">
    <source>
        <dbReference type="ARBA" id="ARBA00022692"/>
    </source>
</evidence>
<feature type="transmembrane region" description="Helical" evidence="6">
    <location>
        <begin position="12"/>
        <end position="39"/>
    </location>
</feature>
<evidence type="ECO:0000256" key="5">
    <source>
        <dbReference type="ARBA" id="ARBA00023136"/>
    </source>
</evidence>
<keyword evidence="2" id="KW-1003">Cell membrane</keyword>
<keyword evidence="4 6" id="KW-1133">Transmembrane helix</keyword>
<dbReference type="PANTHER" id="PTHR30250:SF11">
    <property type="entry name" value="O-ANTIGEN TRANSPORTER-RELATED"/>
    <property type="match status" value="1"/>
</dbReference>
<evidence type="ECO:0000313" key="8">
    <source>
        <dbReference type="Proteomes" id="UP000067523"/>
    </source>
</evidence>
<dbReference type="PANTHER" id="PTHR30250">
    <property type="entry name" value="PST FAMILY PREDICTED COLANIC ACID TRANSPORTER"/>
    <property type="match status" value="1"/>
</dbReference>
<proteinExistence type="predicted"/>
<feature type="transmembrane region" description="Helical" evidence="6">
    <location>
        <begin position="51"/>
        <end position="72"/>
    </location>
</feature>
<dbReference type="InterPro" id="IPR002797">
    <property type="entry name" value="Polysacc_synth"/>
</dbReference>
<dbReference type="AlphaFoldDB" id="A0A0U2ITS2"/>
<accession>A0A0U2ITS2</accession>
<dbReference type="Pfam" id="PF01943">
    <property type="entry name" value="Polysacc_synt"/>
    <property type="match status" value="1"/>
</dbReference>
<feature type="transmembrane region" description="Helical" evidence="6">
    <location>
        <begin position="301"/>
        <end position="322"/>
    </location>
</feature>
<evidence type="ECO:0000313" key="7">
    <source>
        <dbReference type="EMBL" id="ALS35886.1"/>
    </source>
</evidence>
<keyword evidence="8" id="KW-1185">Reference proteome</keyword>
<feature type="transmembrane region" description="Helical" evidence="6">
    <location>
        <begin position="258"/>
        <end position="280"/>
    </location>
</feature>
<name>A0A0U2ITS2_9ENTE</name>
<feature type="transmembrane region" description="Helical" evidence="6">
    <location>
        <begin position="217"/>
        <end position="246"/>
    </location>
</feature>
<dbReference type="GO" id="GO:0005886">
    <property type="term" value="C:plasma membrane"/>
    <property type="evidence" value="ECO:0007669"/>
    <property type="project" value="UniProtKB-SubCell"/>
</dbReference>
<feature type="transmembrane region" description="Helical" evidence="6">
    <location>
        <begin position="119"/>
        <end position="141"/>
    </location>
</feature>
<dbReference type="Proteomes" id="UP000067523">
    <property type="component" value="Chromosome"/>
</dbReference>
<dbReference type="KEGG" id="erx:ATZ35_01565"/>
<feature type="transmembrane region" description="Helical" evidence="6">
    <location>
        <begin position="390"/>
        <end position="415"/>
    </location>
</feature>
<dbReference type="InterPro" id="IPR050833">
    <property type="entry name" value="Poly_Biosynth_Transport"/>
</dbReference>
<comment type="subcellular location">
    <subcellularLocation>
        <location evidence="1">Cell membrane</location>
        <topology evidence="1">Multi-pass membrane protein</topology>
    </subcellularLocation>
</comment>
<protein>
    <submittedName>
        <fullName evidence="7">Uncharacterized protein</fullName>
    </submittedName>
</protein>
<reference evidence="8" key="1">
    <citation type="submission" date="2015-12" db="EMBL/GenBank/DDBJ databases">
        <authorList>
            <person name="Lauer A."/>
            <person name="Humrighouse B."/>
            <person name="Loparev V."/>
            <person name="Shewmaker P.L."/>
            <person name="Whitney A.M."/>
            <person name="McLaughlin R.W."/>
        </authorList>
    </citation>
    <scope>NUCLEOTIDE SEQUENCE [LARGE SCALE GENOMIC DNA]</scope>
    <source>
        <strain evidence="8">LMG 26678</strain>
    </source>
</reference>
<feature type="transmembrane region" description="Helical" evidence="6">
    <location>
        <begin position="178"/>
        <end position="196"/>
    </location>
</feature>
<evidence type="ECO:0000256" key="4">
    <source>
        <dbReference type="ARBA" id="ARBA00022989"/>
    </source>
</evidence>
<evidence type="ECO:0000256" key="6">
    <source>
        <dbReference type="SAM" id="Phobius"/>
    </source>
</evidence>
<keyword evidence="5 6" id="KW-0472">Membrane</keyword>
<evidence type="ECO:0000256" key="2">
    <source>
        <dbReference type="ARBA" id="ARBA00022475"/>
    </source>
</evidence>
<keyword evidence="3 6" id="KW-0812">Transmembrane</keyword>
<gene>
    <name evidence="7" type="ORF">ATZ35_01565</name>
</gene>